<comment type="caution">
    <text evidence="1">The sequence shown here is derived from an EMBL/GenBank/DDBJ whole genome shotgun (WGS) entry which is preliminary data.</text>
</comment>
<evidence type="ECO:0000313" key="1">
    <source>
        <dbReference type="EMBL" id="KAF9491654.1"/>
    </source>
</evidence>
<evidence type="ECO:0000313" key="2">
    <source>
        <dbReference type="Proteomes" id="UP000807025"/>
    </source>
</evidence>
<protein>
    <submittedName>
        <fullName evidence="1">Uncharacterized protein</fullName>
    </submittedName>
</protein>
<dbReference type="EMBL" id="MU154614">
    <property type="protein sequence ID" value="KAF9491654.1"/>
    <property type="molecule type" value="Genomic_DNA"/>
</dbReference>
<dbReference type="AlphaFoldDB" id="A0A9P5ZSN7"/>
<name>A0A9P5ZSN7_PLEER</name>
<dbReference type="Proteomes" id="UP000807025">
    <property type="component" value="Unassembled WGS sequence"/>
</dbReference>
<accession>A0A9P5ZSN7</accession>
<dbReference type="OrthoDB" id="2865209at2759"/>
<sequence length="109" mass="11650">MTSQGRVRQLIVTNDGTFDGTVYVFKNAGTYYLAGSITVGETRALDLTRVRGINNGDDLRVRILSSQGADNTDSTLVTYVSNATDGSKYLITGTAGDPNIAFQNLAPLQ</sequence>
<proteinExistence type="predicted"/>
<gene>
    <name evidence="1" type="ORF">BDN71DRAFT_1452505</name>
</gene>
<keyword evidence="2" id="KW-1185">Reference proteome</keyword>
<reference evidence="1" key="1">
    <citation type="submission" date="2020-11" db="EMBL/GenBank/DDBJ databases">
        <authorList>
            <consortium name="DOE Joint Genome Institute"/>
            <person name="Ahrendt S."/>
            <person name="Riley R."/>
            <person name="Andreopoulos W."/>
            <person name="Labutti K."/>
            <person name="Pangilinan J."/>
            <person name="Ruiz-Duenas F.J."/>
            <person name="Barrasa J.M."/>
            <person name="Sanchez-Garcia M."/>
            <person name="Camarero S."/>
            <person name="Miyauchi S."/>
            <person name="Serrano A."/>
            <person name="Linde D."/>
            <person name="Babiker R."/>
            <person name="Drula E."/>
            <person name="Ayuso-Fernandez I."/>
            <person name="Pacheco R."/>
            <person name="Padilla G."/>
            <person name="Ferreira P."/>
            <person name="Barriuso J."/>
            <person name="Kellner H."/>
            <person name="Castanera R."/>
            <person name="Alfaro M."/>
            <person name="Ramirez L."/>
            <person name="Pisabarro A.G."/>
            <person name="Kuo A."/>
            <person name="Tritt A."/>
            <person name="Lipzen A."/>
            <person name="He G."/>
            <person name="Yan M."/>
            <person name="Ng V."/>
            <person name="Cullen D."/>
            <person name="Martin F."/>
            <person name="Rosso M.-N."/>
            <person name="Henrissat B."/>
            <person name="Hibbett D."/>
            <person name="Martinez A.T."/>
            <person name="Grigoriev I.V."/>
        </authorList>
    </citation>
    <scope>NUCLEOTIDE SEQUENCE</scope>
    <source>
        <strain evidence="1">ATCC 90797</strain>
    </source>
</reference>
<organism evidence="1 2">
    <name type="scientific">Pleurotus eryngii</name>
    <name type="common">Boletus of the steppes</name>
    <dbReference type="NCBI Taxonomy" id="5323"/>
    <lineage>
        <taxon>Eukaryota</taxon>
        <taxon>Fungi</taxon>
        <taxon>Dikarya</taxon>
        <taxon>Basidiomycota</taxon>
        <taxon>Agaricomycotina</taxon>
        <taxon>Agaricomycetes</taxon>
        <taxon>Agaricomycetidae</taxon>
        <taxon>Agaricales</taxon>
        <taxon>Pleurotineae</taxon>
        <taxon>Pleurotaceae</taxon>
        <taxon>Pleurotus</taxon>
    </lineage>
</organism>